<gene>
    <name evidence="3" type="primary">LOC111083489</name>
</gene>
<proteinExistence type="predicted"/>
<name>A0ABM1RWJ6_LIMPO</name>
<dbReference type="InterPro" id="IPR001879">
    <property type="entry name" value="GPCR_2_extracellular_dom"/>
</dbReference>
<dbReference type="InterPro" id="IPR036445">
    <property type="entry name" value="GPCR_2_extracell_dom_sf"/>
</dbReference>
<dbReference type="RefSeq" id="XP_022235751.1">
    <property type="nucleotide sequence ID" value="XM_022380043.1"/>
</dbReference>
<dbReference type="GeneID" id="111083489"/>
<evidence type="ECO:0000313" key="2">
    <source>
        <dbReference type="Proteomes" id="UP000694941"/>
    </source>
</evidence>
<dbReference type="InterPro" id="IPR051587">
    <property type="entry name" value="Adhesion_GPCR"/>
</dbReference>
<dbReference type="Pfam" id="PF02793">
    <property type="entry name" value="HRM"/>
    <property type="match status" value="1"/>
</dbReference>
<protein>
    <submittedName>
        <fullName evidence="3">Uncharacterized protein LOC111083489</fullName>
    </submittedName>
</protein>
<dbReference type="SUPFAM" id="SSF111418">
    <property type="entry name" value="Hormone receptor domain"/>
    <property type="match status" value="1"/>
</dbReference>
<accession>A0ABM1RWJ6</accession>
<dbReference type="PROSITE" id="PS50227">
    <property type="entry name" value="G_PROTEIN_RECEP_F2_3"/>
    <property type="match status" value="1"/>
</dbReference>
<keyword evidence="2" id="KW-1185">Reference proteome</keyword>
<dbReference type="Proteomes" id="UP000694941">
    <property type="component" value="Unplaced"/>
</dbReference>
<dbReference type="PANTHER" id="PTHR45813">
    <property type="entry name" value="IG-LIKE DOMAIN-CONTAINING PROTEIN"/>
    <property type="match status" value="1"/>
</dbReference>
<evidence type="ECO:0000313" key="3">
    <source>
        <dbReference type="RefSeq" id="XP_022235751.1"/>
    </source>
</evidence>
<feature type="domain" description="G-protein coupled receptors family 2 profile 1" evidence="1">
    <location>
        <begin position="168"/>
        <end position="248"/>
    </location>
</feature>
<dbReference type="PANTHER" id="PTHR45813:SF8">
    <property type="entry name" value="IG-LIKE DOMAIN-CONTAINING PROTEIN"/>
    <property type="match status" value="1"/>
</dbReference>
<dbReference type="Gene3D" id="4.10.1240.10">
    <property type="entry name" value="GPCR, family 2, extracellular hormone receptor domain"/>
    <property type="match status" value="1"/>
</dbReference>
<organism evidence="2 3">
    <name type="scientific">Limulus polyphemus</name>
    <name type="common">Atlantic horseshoe crab</name>
    <dbReference type="NCBI Taxonomy" id="6850"/>
    <lineage>
        <taxon>Eukaryota</taxon>
        <taxon>Metazoa</taxon>
        <taxon>Ecdysozoa</taxon>
        <taxon>Arthropoda</taxon>
        <taxon>Chelicerata</taxon>
        <taxon>Merostomata</taxon>
        <taxon>Xiphosura</taxon>
        <taxon>Limulidae</taxon>
        <taxon>Limulus</taxon>
    </lineage>
</organism>
<reference evidence="3" key="1">
    <citation type="submission" date="2025-08" db="UniProtKB">
        <authorList>
            <consortium name="RefSeq"/>
        </authorList>
    </citation>
    <scope>IDENTIFICATION</scope>
    <source>
        <tissue evidence="3">Muscle</tissue>
    </source>
</reference>
<sequence>MLVNGKRIFKSINNHFCGVAVAVVNLLTHEIPNKWLLSCDSEDSTVDLFSRIPEDGSHALLIASYRQNKWDDNSLHQLRTRLSVLNPELMKIKTLKKGSVAAILLLAQNFQRAWWEKVELRQDENVSTIHTYLECISDPMGKGWGPWSSWSSCMRLPDQQLRTRRVHQCCAISPIEGECVNHSIELQSCTEEFSPCSAVLEDYIWPMTIQGEIAKVSCKAGRTGQVKRQCRKNGTWELPDFSECVQDKLYNILNTVEHISSTPEKIQHAVDTFTKTVDNVETRADLVVVSQVFKTLVEKGHVGGLLSTSEMRDVFIQNMLVAVDSVLNVKNNKTLTSNLKEVASFILSTELLAVKSLRSLAENEPSSITYKGNCSEMHLRKLSAIHSEGLEYKSQGAAISLSSKSLAALISSRQNVSEVRVVICVTGVGFVEPTSRDVVFPLNTVVSVAFEPYPQDTLNEPFFVDIAFEYDNERTKNFTCVYFNIYETN</sequence>
<evidence type="ECO:0000259" key="1">
    <source>
        <dbReference type="PROSITE" id="PS50227"/>
    </source>
</evidence>